<dbReference type="EMBL" id="CAJFDI010000001">
    <property type="protein sequence ID" value="CAD5208083.1"/>
    <property type="molecule type" value="Genomic_DNA"/>
</dbReference>
<gene>
    <name evidence="2" type="ORF">BXYJ_LOCUS319</name>
</gene>
<evidence type="ECO:0000256" key="1">
    <source>
        <dbReference type="SAM" id="MobiDB-lite"/>
    </source>
</evidence>
<accession>A0A7I8XET5</accession>
<protein>
    <submittedName>
        <fullName evidence="2">(pine wood nematode) hypothetical protein</fullName>
    </submittedName>
</protein>
<evidence type="ECO:0000313" key="3">
    <source>
        <dbReference type="Proteomes" id="UP000659654"/>
    </source>
</evidence>
<evidence type="ECO:0000313" key="2">
    <source>
        <dbReference type="EMBL" id="CAD5208083.1"/>
    </source>
</evidence>
<comment type="caution">
    <text evidence="2">The sequence shown here is derived from an EMBL/GenBank/DDBJ whole genome shotgun (WGS) entry which is preliminary data.</text>
</comment>
<feature type="compositionally biased region" description="Basic and acidic residues" evidence="1">
    <location>
        <begin position="24"/>
        <end position="37"/>
    </location>
</feature>
<feature type="region of interest" description="Disordered" evidence="1">
    <location>
        <begin position="1"/>
        <end position="37"/>
    </location>
</feature>
<name>A0A7I8XET5_BURXY</name>
<sequence>MDGSMEAGPSRSDAKTDSPPIDVSIEKESKETRMKPLEKARAKLAQTKQMNIKLAENCNKLALNIMDESMEPGPSSCDPNIDLAAMEVSAGKDQISQSFCVKHPCGRFKEEISKFVNEKMALVLTLLHHFAGTDGEMRERAGEGVRKAGSKEADDVQNISIRSMLK</sequence>
<keyword evidence="3" id="KW-1185">Reference proteome</keyword>
<organism evidence="2 3">
    <name type="scientific">Bursaphelenchus xylophilus</name>
    <name type="common">Pinewood nematode worm</name>
    <name type="synonym">Aphelenchoides xylophilus</name>
    <dbReference type="NCBI Taxonomy" id="6326"/>
    <lineage>
        <taxon>Eukaryota</taxon>
        <taxon>Metazoa</taxon>
        <taxon>Ecdysozoa</taxon>
        <taxon>Nematoda</taxon>
        <taxon>Chromadorea</taxon>
        <taxon>Rhabditida</taxon>
        <taxon>Tylenchina</taxon>
        <taxon>Tylenchomorpha</taxon>
        <taxon>Aphelenchoidea</taxon>
        <taxon>Aphelenchoididae</taxon>
        <taxon>Bursaphelenchus</taxon>
    </lineage>
</organism>
<reference evidence="2" key="1">
    <citation type="submission" date="2020-09" db="EMBL/GenBank/DDBJ databases">
        <authorList>
            <person name="Kikuchi T."/>
        </authorList>
    </citation>
    <scope>NUCLEOTIDE SEQUENCE</scope>
    <source>
        <strain evidence="2">Ka4C1</strain>
    </source>
</reference>
<dbReference type="Proteomes" id="UP000659654">
    <property type="component" value="Unassembled WGS sequence"/>
</dbReference>
<dbReference type="SMR" id="A0A7I8XET5"/>
<dbReference type="AlphaFoldDB" id="A0A7I8XET5"/>
<dbReference type="EMBL" id="CAJFCV020000001">
    <property type="protein sequence ID" value="CAG9080146.1"/>
    <property type="molecule type" value="Genomic_DNA"/>
</dbReference>
<dbReference type="Proteomes" id="UP000582659">
    <property type="component" value="Unassembled WGS sequence"/>
</dbReference>
<proteinExistence type="predicted"/>